<organism evidence="2 3">
    <name type="scientific">Denitromonas halophila</name>
    <dbReference type="NCBI Taxonomy" id="1629404"/>
    <lineage>
        <taxon>Bacteria</taxon>
        <taxon>Pseudomonadati</taxon>
        <taxon>Pseudomonadota</taxon>
        <taxon>Betaproteobacteria</taxon>
        <taxon>Rhodocyclales</taxon>
        <taxon>Zoogloeaceae</taxon>
        <taxon>Denitromonas</taxon>
    </lineage>
</organism>
<evidence type="ECO:0000313" key="3">
    <source>
        <dbReference type="Proteomes" id="UP000319502"/>
    </source>
</evidence>
<dbReference type="SUPFAM" id="SSF53901">
    <property type="entry name" value="Thiolase-like"/>
    <property type="match status" value="1"/>
</dbReference>
<dbReference type="Proteomes" id="UP000319502">
    <property type="component" value="Unassembled WGS sequence"/>
</dbReference>
<dbReference type="InterPro" id="IPR014030">
    <property type="entry name" value="Ketoacyl_synth_N"/>
</dbReference>
<proteinExistence type="predicted"/>
<dbReference type="Pfam" id="PF13723">
    <property type="entry name" value="Ketoacyl-synt_2"/>
    <property type="match status" value="1"/>
</dbReference>
<dbReference type="GO" id="GO:0016746">
    <property type="term" value="F:acyltransferase activity"/>
    <property type="evidence" value="ECO:0007669"/>
    <property type="project" value="InterPro"/>
</dbReference>
<feature type="domain" description="Beta-ketoacyl synthase-like N-terminal" evidence="1">
    <location>
        <begin position="82"/>
        <end position="294"/>
    </location>
</feature>
<sequence>MARRRFRLTPVALDTLGLAQCAGCRAVRHMTRERTEDVTTRNTTLLELRALTPLTAPGSMDSFSLPLATWEAWAPGRSTRQEWRASPPEAFDPAGPAADIAFVDPMLRRRLGPVARAALNVAHRCLGDRTGVPMVFASRHGELARTLTMLNDLAAGEEVSPATFSLSVHNASAGVFSIARQDTAPATAIAAGDETLGMALIEAAARLSAEQPQILLVYADAPVPEIYAHDIESAETPHALALLLDIHCSGRLHVSTQRTSSAPTNHMMGLNLLRVLAGHCPSDTWTGQRSTWHWTLADA</sequence>
<reference evidence="2 3" key="1">
    <citation type="submission" date="2019-07" db="EMBL/GenBank/DDBJ databases">
        <title>The pathways for chlorine oxyanion respiration interact through the shared metabolite chlorate.</title>
        <authorList>
            <person name="Barnum T.P."/>
            <person name="Cheng Y."/>
            <person name="Hill K.A."/>
            <person name="Lucas L.N."/>
            <person name="Carlson H.K."/>
            <person name="Coates J.D."/>
        </authorList>
    </citation>
    <scope>NUCLEOTIDE SEQUENCE [LARGE SCALE GENOMIC DNA]</scope>
    <source>
        <strain evidence="2 3">SFB-3</strain>
    </source>
</reference>
<gene>
    <name evidence="2" type="ORF">FHP91_11630</name>
</gene>
<accession>A0A557QTF0</accession>
<keyword evidence="3" id="KW-1185">Reference proteome</keyword>
<dbReference type="AlphaFoldDB" id="A0A557QTF0"/>
<dbReference type="EMBL" id="VMNK01000009">
    <property type="protein sequence ID" value="TVO56086.1"/>
    <property type="molecule type" value="Genomic_DNA"/>
</dbReference>
<name>A0A557QTF0_9RHOO</name>
<dbReference type="InterPro" id="IPR016039">
    <property type="entry name" value="Thiolase-like"/>
</dbReference>
<protein>
    <submittedName>
        <fullName evidence="2">Beta-ketoacyl synthase chain length factor</fullName>
    </submittedName>
</protein>
<comment type="caution">
    <text evidence="2">The sequence shown here is derived from an EMBL/GenBank/DDBJ whole genome shotgun (WGS) entry which is preliminary data.</text>
</comment>
<evidence type="ECO:0000313" key="2">
    <source>
        <dbReference type="EMBL" id="TVO56086.1"/>
    </source>
</evidence>
<evidence type="ECO:0000259" key="1">
    <source>
        <dbReference type="Pfam" id="PF13723"/>
    </source>
</evidence>
<dbReference type="OrthoDB" id="9798676at2"/>